<protein>
    <submittedName>
        <fullName evidence="2">Uncharacterized protein</fullName>
    </submittedName>
</protein>
<proteinExistence type="predicted"/>
<dbReference type="AlphaFoldDB" id="A0AAD6UZS7"/>
<organism evidence="2 3">
    <name type="scientific">Mycena pura</name>
    <dbReference type="NCBI Taxonomy" id="153505"/>
    <lineage>
        <taxon>Eukaryota</taxon>
        <taxon>Fungi</taxon>
        <taxon>Dikarya</taxon>
        <taxon>Basidiomycota</taxon>
        <taxon>Agaricomycotina</taxon>
        <taxon>Agaricomycetes</taxon>
        <taxon>Agaricomycetidae</taxon>
        <taxon>Agaricales</taxon>
        <taxon>Marasmiineae</taxon>
        <taxon>Mycenaceae</taxon>
        <taxon>Mycena</taxon>
    </lineage>
</organism>
<keyword evidence="3" id="KW-1185">Reference proteome</keyword>
<dbReference type="EMBL" id="JARJCW010000070">
    <property type="protein sequence ID" value="KAJ7198997.1"/>
    <property type="molecule type" value="Genomic_DNA"/>
</dbReference>
<reference evidence="2" key="1">
    <citation type="submission" date="2023-03" db="EMBL/GenBank/DDBJ databases">
        <title>Massive genome expansion in bonnet fungi (Mycena s.s.) driven by repeated elements and novel gene families across ecological guilds.</title>
        <authorList>
            <consortium name="Lawrence Berkeley National Laboratory"/>
            <person name="Harder C.B."/>
            <person name="Miyauchi S."/>
            <person name="Viragh M."/>
            <person name="Kuo A."/>
            <person name="Thoen E."/>
            <person name="Andreopoulos B."/>
            <person name="Lu D."/>
            <person name="Skrede I."/>
            <person name="Drula E."/>
            <person name="Henrissat B."/>
            <person name="Morin E."/>
            <person name="Kohler A."/>
            <person name="Barry K."/>
            <person name="LaButti K."/>
            <person name="Morin E."/>
            <person name="Salamov A."/>
            <person name="Lipzen A."/>
            <person name="Mereny Z."/>
            <person name="Hegedus B."/>
            <person name="Baldrian P."/>
            <person name="Stursova M."/>
            <person name="Weitz H."/>
            <person name="Taylor A."/>
            <person name="Grigoriev I.V."/>
            <person name="Nagy L.G."/>
            <person name="Martin F."/>
            <person name="Kauserud H."/>
        </authorList>
    </citation>
    <scope>NUCLEOTIDE SEQUENCE</scope>
    <source>
        <strain evidence="2">9144</strain>
    </source>
</reference>
<name>A0AAD6UZS7_9AGAR</name>
<sequence>MNIHSDAGMMWMGGARGGGLRTGDYNKSRSSTRVRWPSGYNQQDPGTTCYCLLPLYQASTWCPNFGFLGAAFSYVIVFLLDDTCRRLPLPPRCLLRPPPAPLAACPARRCPAAHRPPPPPPPLPPPVIRCPAAPPPRHPATSPPHCPAAPPPRRPAARPRPRRLCPCLSYGAPPPPVIRQGGGRRRVAGGWWDKQVVGSGAADDERGDRAIVGVVVTGDGIT</sequence>
<evidence type="ECO:0000313" key="3">
    <source>
        <dbReference type="Proteomes" id="UP001219525"/>
    </source>
</evidence>
<accession>A0AAD6UZS7</accession>
<evidence type="ECO:0000313" key="2">
    <source>
        <dbReference type="EMBL" id="KAJ7198997.1"/>
    </source>
</evidence>
<comment type="caution">
    <text evidence="2">The sequence shown here is derived from an EMBL/GenBank/DDBJ whole genome shotgun (WGS) entry which is preliminary data.</text>
</comment>
<evidence type="ECO:0000256" key="1">
    <source>
        <dbReference type="SAM" id="MobiDB-lite"/>
    </source>
</evidence>
<gene>
    <name evidence="2" type="ORF">GGX14DRAFT_401628</name>
</gene>
<feature type="compositionally biased region" description="Pro residues" evidence="1">
    <location>
        <begin position="114"/>
        <end position="154"/>
    </location>
</feature>
<dbReference type="Proteomes" id="UP001219525">
    <property type="component" value="Unassembled WGS sequence"/>
</dbReference>
<feature type="region of interest" description="Disordered" evidence="1">
    <location>
        <begin position="111"/>
        <end position="159"/>
    </location>
</feature>